<proteinExistence type="predicted"/>
<gene>
    <name evidence="1" type="ORF">JRO89_XS02G0162600</name>
</gene>
<accession>A0ABQ8IG29</accession>
<evidence type="ECO:0000313" key="2">
    <source>
        <dbReference type="Proteomes" id="UP000827721"/>
    </source>
</evidence>
<organism evidence="1 2">
    <name type="scientific">Xanthoceras sorbifolium</name>
    <dbReference type="NCBI Taxonomy" id="99658"/>
    <lineage>
        <taxon>Eukaryota</taxon>
        <taxon>Viridiplantae</taxon>
        <taxon>Streptophyta</taxon>
        <taxon>Embryophyta</taxon>
        <taxon>Tracheophyta</taxon>
        <taxon>Spermatophyta</taxon>
        <taxon>Magnoliopsida</taxon>
        <taxon>eudicotyledons</taxon>
        <taxon>Gunneridae</taxon>
        <taxon>Pentapetalae</taxon>
        <taxon>rosids</taxon>
        <taxon>malvids</taxon>
        <taxon>Sapindales</taxon>
        <taxon>Sapindaceae</taxon>
        <taxon>Xanthoceroideae</taxon>
        <taxon>Xanthoceras</taxon>
    </lineage>
</organism>
<dbReference type="PANTHER" id="PTHR38530">
    <property type="entry name" value="OS06G0468300 PROTEIN"/>
    <property type="match status" value="1"/>
</dbReference>
<protein>
    <submittedName>
        <fullName evidence="1">Uncharacterized protein</fullName>
    </submittedName>
</protein>
<name>A0ABQ8IG29_9ROSI</name>
<comment type="caution">
    <text evidence="1">The sequence shown here is derived from an EMBL/GenBank/DDBJ whole genome shotgun (WGS) entry which is preliminary data.</text>
</comment>
<dbReference type="Proteomes" id="UP000827721">
    <property type="component" value="Unassembled WGS sequence"/>
</dbReference>
<evidence type="ECO:0000313" key="1">
    <source>
        <dbReference type="EMBL" id="KAH7575612.1"/>
    </source>
</evidence>
<dbReference type="EMBL" id="JAFEMO010000002">
    <property type="protein sequence ID" value="KAH7575612.1"/>
    <property type="molecule type" value="Genomic_DNA"/>
</dbReference>
<sequence length="307" mass="34476">MYKSIAPLSQFSFCVDCWVPKSIIRKRPFFRARKSSNNIPSNSALSLEANCDGDGDHNTSRNKVIVDDAQLAFQLHRVMNSSSRISKNFSAVNSSCSSVSKRKELNDNENVVVPFKEGEGSCSDKLVKSSGDENSMNLDSISCQNNPYQSSTFNVEIDNGKLDRYLLKYRKRNSNNESKTLHEKFPCQSEIFAARFLFKYRKRKLSAKGTSNVKTKTFYERFPCQSETLAARYLLKYRKRKTSSKEAPNDNSEALSQRLPCQSENFAVELPLNCSQESRTFSNGSLQSCALPLQASTSASCSSQGKT</sequence>
<reference evidence="1 2" key="1">
    <citation type="submission" date="2021-02" db="EMBL/GenBank/DDBJ databases">
        <title>Plant Genome Project.</title>
        <authorList>
            <person name="Zhang R.-G."/>
        </authorList>
    </citation>
    <scope>NUCLEOTIDE SEQUENCE [LARGE SCALE GENOMIC DNA]</scope>
    <source>
        <tissue evidence="1">Leaves</tissue>
    </source>
</reference>
<keyword evidence="2" id="KW-1185">Reference proteome</keyword>